<keyword evidence="2" id="KW-0378">Hydrolase</keyword>
<protein>
    <submittedName>
        <fullName evidence="2">Alpha/beta hydrolase family protein</fullName>
    </submittedName>
</protein>
<comment type="caution">
    <text evidence="2">The sequence shown here is derived from an EMBL/GenBank/DDBJ whole genome shotgun (WGS) entry which is preliminary data.</text>
</comment>
<reference evidence="2" key="1">
    <citation type="submission" date="2022-04" db="EMBL/GenBank/DDBJ databases">
        <title>Corynebacterium kalidii LD5P10.</title>
        <authorList>
            <person name="Sun J.Q."/>
        </authorList>
    </citation>
    <scope>NUCLEOTIDE SEQUENCE</scope>
    <source>
        <strain evidence="2">LD5P10</strain>
    </source>
</reference>
<evidence type="ECO:0000313" key="2">
    <source>
        <dbReference type="EMBL" id="MCJ7857239.1"/>
    </source>
</evidence>
<feature type="domain" description="DUF1023" evidence="1">
    <location>
        <begin position="240"/>
        <end position="395"/>
    </location>
</feature>
<accession>A0A9X1WDZ1</accession>
<keyword evidence="3" id="KW-1185">Reference proteome</keyword>
<organism evidence="2 3">
    <name type="scientific">Corynebacterium kalidii</name>
    <dbReference type="NCBI Taxonomy" id="2931982"/>
    <lineage>
        <taxon>Bacteria</taxon>
        <taxon>Bacillati</taxon>
        <taxon>Actinomycetota</taxon>
        <taxon>Actinomycetes</taxon>
        <taxon>Mycobacteriales</taxon>
        <taxon>Corynebacteriaceae</taxon>
        <taxon>Corynebacterium</taxon>
    </lineage>
</organism>
<dbReference type="Pfam" id="PF06259">
    <property type="entry name" value="Abhydrolase_8"/>
    <property type="match status" value="1"/>
</dbReference>
<dbReference type="InterPro" id="IPR010427">
    <property type="entry name" value="DUF1023"/>
</dbReference>
<evidence type="ECO:0000259" key="1">
    <source>
        <dbReference type="Pfam" id="PF06259"/>
    </source>
</evidence>
<evidence type="ECO:0000313" key="3">
    <source>
        <dbReference type="Proteomes" id="UP001139207"/>
    </source>
</evidence>
<dbReference type="GO" id="GO:0016787">
    <property type="term" value="F:hydrolase activity"/>
    <property type="evidence" value="ECO:0007669"/>
    <property type="project" value="UniProtKB-KW"/>
</dbReference>
<sequence>MDVHDLAAAPMEDAAEAAGRWTSAAHRADSAGTAVRRHGELPGWTGSASDAMRHRLDGSGNRLLAVSVAARWVGTVLHHHATTLAQVKAQVAPVLSLSRATGMQVSPAGTVTPPVPVPPLNAVAAASSLVLHACRALATTVDGATASVVSAACSVRDAPTVSAVDLRTPDAAAATAELVAAPGATATSVTIPGGLAGSLDSSREEALRRAVVASRQELALRGLDPDAVGVSVQQIGGEPTVVVGDIRTAEKVTTLVSGVGSASDGALVGSAAGAGRIAGSGHAVVAWHGYTAPGTVFHGMSPTYAGAGAPALRRMQSSLRETSAEGAELQVVAHSYGTTLVGAAARDPSAPLAADTLHLLGSPGVGVDRAGQLHVDALDGDAEVHAWRAPGDLIGAATGALGGVHGVDPTSAGFGADTADGIPADRQGGVVGRILGRMTDGYLWFRGEWDSHSSYLADDHVLEQVR</sequence>
<dbReference type="EMBL" id="JALIEA010000006">
    <property type="protein sequence ID" value="MCJ7857239.1"/>
    <property type="molecule type" value="Genomic_DNA"/>
</dbReference>
<dbReference type="Proteomes" id="UP001139207">
    <property type="component" value="Unassembled WGS sequence"/>
</dbReference>
<gene>
    <name evidence="2" type="ORF">MUN33_00685</name>
</gene>
<proteinExistence type="predicted"/>
<dbReference type="RefSeq" id="WP_244802987.1">
    <property type="nucleotide sequence ID" value="NZ_JALIEA010000006.1"/>
</dbReference>
<dbReference type="AlphaFoldDB" id="A0A9X1WDZ1"/>
<name>A0A9X1WDZ1_9CORY</name>